<feature type="transmembrane region" description="Helical" evidence="8">
    <location>
        <begin position="385"/>
        <end position="403"/>
    </location>
</feature>
<dbReference type="GO" id="GO:0005794">
    <property type="term" value="C:Golgi apparatus"/>
    <property type="evidence" value="ECO:0007669"/>
    <property type="project" value="TreeGrafter"/>
</dbReference>
<name>A0A1I8F9H4_9PLAT</name>
<sequence length="470" mass="51466">GADWAAAIESDDELEAIETDALVNNGESVGQFWAAVHHFDAAEKESTAALSLLLIGFYFALHSHFSAMRRLHMSLSVSLMWTLTGGQRMAPSIKIRRRFDTIDWLRDIGRHRRRNREVQRRRRVELSGRLAAAFDSVSGWLCLPVLWTSAPTGCLTCAAASALKHSGLIKSSAAGQPTIPASMMSNLVCSVVHLAELVATRTKTPAPTSCATSCTCSGHCCFALLAAMLVRMFAPYACGSGIPEIKTILSGFIIRGYLGKWTLLIKSVGIMLSVSSGLSLGKEGPMVHMASCCGNIIAHLFPKYGRNEAKKREFYRPPLPPAIAFGAPLGGVLFSLEEASYYFPLKTLWRSFFCSMVAASVLKLVNPFGNDHLVLFYIEYNSTWSALLGGVFGAAFIRANVWVCRQRKFGRLGQFPVAEVCSPSPVMNTSQLIKLLFSKCGPEDVNELCDYKRNTTNDFSALRARRTGNL</sequence>
<evidence type="ECO:0000256" key="5">
    <source>
        <dbReference type="ARBA" id="ARBA00023065"/>
    </source>
</evidence>
<dbReference type="GO" id="GO:0005886">
    <property type="term" value="C:plasma membrane"/>
    <property type="evidence" value="ECO:0007669"/>
    <property type="project" value="TreeGrafter"/>
</dbReference>
<keyword evidence="9" id="KW-1185">Reference proteome</keyword>
<dbReference type="WBParaSite" id="maker-unitig_25654-snap-gene-0.2-mRNA-1">
    <property type="protein sequence ID" value="maker-unitig_25654-snap-gene-0.2-mRNA-1"/>
    <property type="gene ID" value="maker-unitig_25654-snap-gene-0.2"/>
</dbReference>
<keyword evidence="4 8" id="KW-1133">Transmembrane helix</keyword>
<dbReference type="PANTHER" id="PTHR45711:SF6">
    <property type="entry name" value="CHLORIDE CHANNEL PROTEIN"/>
    <property type="match status" value="1"/>
</dbReference>
<organism evidence="9 10">
    <name type="scientific">Macrostomum lignano</name>
    <dbReference type="NCBI Taxonomy" id="282301"/>
    <lineage>
        <taxon>Eukaryota</taxon>
        <taxon>Metazoa</taxon>
        <taxon>Spiralia</taxon>
        <taxon>Lophotrochozoa</taxon>
        <taxon>Platyhelminthes</taxon>
        <taxon>Rhabditophora</taxon>
        <taxon>Macrostomorpha</taxon>
        <taxon>Macrostomida</taxon>
        <taxon>Macrostomidae</taxon>
        <taxon>Macrostomum</taxon>
    </lineage>
</organism>
<comment type="subcellular location">
    <subcellularLocation>
        <location evidence="1">Membrane</location>
        <topology evidence="1">Multi-pass membrane protein</topology>
    </subcellularLocation>
</comment>
<keyword evidence="2" id="KW-0813">Transport</keyword>
<dbReference type="PANTHER" id="PTHR45711">
    <property type="entry name" value="CHLORIDE CHANNEL PROTEIN"/>
    <property type="match status" value="1"/>
</dbReference>
<dbReference type="GO" id="GO:0005247">
    <property type="term" value="F:voltage-gated chloride channel activity"/>
    <property type="evidence" value="ECO:0007669"/>
    <property type="project" value="TreeGrafter"/>
</dbReference>
<protein>
    <submittedName>
        <fullName evidence="10">Chloride channel protein</fullName>
    </submittedName>
</protein>
<keyword evidence="5" id="KW-0406">Ion transport</keyword>
<dbReference type="Gene3D" id="1.10.3080.10">
    <property type="entry name" value="Clc chloride channel"/>
    <property type="match status" value="1"/>
</dbReference>
<keyword evidence="6 8" id="KW-0472">Membrane</keyword>
<evidence type="ECO:0000256" key="2">
    <source>
        <dbReference type="ARBA" id="ARBA00022448"/>
    </source>
</evidence>
<dbReference type="InterPro" id="IPR001807">
    <property type="entry name" value="ClC"/>
</dbReference>
<evidence type="ECO:0000256" key="3">
    <source>
        <dbReference type="ARBA" id="ARBA00022692"/>
    </source>
</evidence>
<dbReference type="SUPFAM" id="SSF81340">
    <property type="entry name" value="Clc chloride channel"/>
    <property type="match status" value="1"/>
</dbReference>
<keyword evidence="7" id="KW-0868">Chloride</keyword>
<feature type="transmembrane region" description="Helical" evidence="8">
    <location>
        <begin position="319"/>
        <end position="336"/>
    </location>
</feature>
<evidence type="ECO:0000313" key="9">
    <source>
        <dbReference type="Proteomes" id="UP000095280"/>
    </source>
</evidence>
<dbReference type="GO" id="GO:0005769">
    <property type="term" value="C:early endosome"/>
    <property type="evidence" value="ECO:0007669"/>
    <property type="project" value="TreeGrafter"/>
</dbReference>
<dbReference type="Pfam" id="PF00654">
    <property type="entry name" value="Voltage_CLC"/>
    <property type="match status" value="1"/>
</dbReference>
<accession>A0A1I8F9H4</accession>
<dbReference type="InterPro" id="IPR014743">
    <property type="entry name" value="Cl-channel_core"/>
</dbReference>
<dbReference type="PRINTS" id="PR00762">
    <property type="entry name" value="CLCHANNEL"/>
</dbReference>
<dbReference type="AlphaFoldDB" id="A0A1I8F9H4"/>
<evidence type="ECO:0000313" key="10">
    <source>
        <dbReference type="WBParaSite" id="maker-unitig_25654-snap-gene-0.2-mRNA-1"/>
    </source>
</evidence>
<keyword evidence="3 8" id="KW-0812">Transmembrane</keyword>
<evidence type="ECO:0000256" key="4">
    <source>
        <dbReference type="ARBA" id="ARBA00022989"/>
    </source>
</evidence>
<evidence type="ECO:0000256" key="6">
    <source>
        <dbReference type="ARBA" id="ARBA00023136"/>
    </source>
</evidence>
<dbReference type="Proteomes" id="UP000095280">
    <property type="component" value="Unplaced"/>
</dbReference>
<feature type="transmembrane region" description="Helical" evidence="8">
    <location>
        <begin position="48"/>
        <end position="65"/>
    </location>
</feature>
<proteinExistence type="predicted"/>
<reference evidence="10" key="1">
    <citation type="submission" date="2016-11" db="UniProtKB">
        <authorList>
            <consortium name="WormBaseParasite"/>
        </authorList>
    </citation>
    <scope>IDENTIFICATION</scope>
</reference>
<evidence type="ECO:0000256" key="7">
    <source>
        <dbReference type="ARBA" id="ARBA00023214"/>
    </source>
</evidence>
<evidence type="ECO:0000256" key="8">
    <source>
        <dbReference type="SAM" id="Phobius"/>
    </source>
</evidence>
<evidence type="ECO:0000256" key="1">
    <source>
        <dbReference type="ARBA" id="ARBA00004141"/>
    </source>
</evidence>
<dbReference type="GO" id="GO:0008021">
    <property type="term" value="C:synaptic vesicle"/>
    <property type="evidence" value="ECO:0007669"/>
    <property type="project" value="TreeGrafter"/>
</dbReference>